<dbReference type="Gene3D" id="3.40.50.620">
    <property type="entry name" value="HUPs"/>
    <property type="match status" value="1"/>
</dbReference>
<dbReference type="PANTHER" id="PTHR46268:SF6">
    <property type="entry name" value="UNIVERSAL STRESS PROTEIN UP12"/>
    <property type="match status" value="1"/>
</dbReference>
<evidence type="ECO:0000313" key="4">
    <source>
        <dbReference type="EMBL" id="PIW19335.1"/>
    </source>
</evidence>
<dbReference type="InterPro" id="IPR006015">
    <property type="entry name" value="Universal_stress_UspA"/>
</dbReference>
<dbReference type="PRINTS" id="PR01438">
    <property type="entry name" value="UNVRSLSTRESS"/>
</dbReference>
<dbReference type="PIRSF" id="PIRSF006276">
    <property type="entry name" value="UspA"/>
    <property type="match status" value="1"/>
</dbReference>
<proteinExistence type="inferred from homology"/>
<dbReference type="Proteomes" id="UP000231019">
    <property type="component" value="Unassembled WGS sequence"/>
</dbReference>
<accession>A0A2M7GAX5</accession>
<name>A0A2M7GAX5_9BACT</name>
<dbReference type="SUPFAM" id="SSF52402">
    <property type="entry name" value="Adenine nucleotide alpha hydrolases-like"/>
    <property type="match status" value="1"/>
</dbReference>
<dbReference type="AlphaFoldDB" id="A0A2M7GAX5"/>
<evidence type="ECO:0000256" key="1">
    <source>
        <dbReference type="ARBA" id="ARBA00008791"/>
    </source>
</evidence>
<comment type="similarity">
    <text evidence="1 2">Belongs to the universal stress protein A family.</text>
</comment>
<sequence>MFKHILYPTDGSQASDQVLTHVVDLAQKFGAEVTVLHAYEFLEVIPVYETTYAYLDELETYLEGQSKEIASRIHERLSEAGVTTHTAVIKGDPGYSIVNAVDEHHCDLVVMGSRGLGPIQRFLLGSVSNYVVNHAKCPVMIVPTHATEES</sequence>
<dbReference type="InterPro" id="IPR014729">
    <property type="entry name" value="Rossmann-like_a/b/a_fold"/>
</dbReference>
<evidence type="ECO:0000256" key="2">
    <source>
        <dbReference type="PIRNR" id="PIRNR006276"/>
    </source>
</evidence>
<dbReference type="PANTHER" id="PTHR46268">
    <property type="entry name" value="STRESS RESPONSE PROTEIN NHAX"/>
    <property type="match status" value="1"/>
</dbReference>
<reference evidence="4 5" key="1">
    <citation type="submission" date="2017-09" db="EMBL/GenBank/DDBJ databases">
        <title>Depth-based differentiation of microbial function through sediment-hosted aquifers and enrichment of novel symbionts in the deep terrestrial subsurface.</title>
        <authorList>
            <person name="Probst A.J."/>
            <person name="Ladd B."/>
            <person name="Jarett J.K."/>
            <person name="Geller-Mcgrath D.E."/>
            <person name="Sieber C.M."/>
            <person name="Emerson J.B."/>
            <person name="Anantharaman K."/>
            <person name="Thomas B.C."/>
            <person name="Malmstrom R."/>
            <person name="Stieglmeier M."/>
            <person name="Klingl A."/>
            <person name="Woyke T."/>
            <person name="Ryan C.M."/>
            <person name="Banfield J.F."/>
        </authorList>
    </citation>
    <scope>NUCLEOTIDE SEQUENCE [LARGE SCALE GENOMIC DNA]</scope>
    <source>
        <strain evidence="4">CG17_big_fil_post_rev_8_21_14_2_50_48_46</strain>
    </source>
</reference>
<dbReference type="EMBL" id="PFFQ01000004">
    <property type="protein sequence ID" value="PIW19335.1"/>
    <property type="molecule type" value="Genomic_DNA"/>
</dbReference>
<gene>
    <name evidence="4" type="ORF">COW36_00410</name>
</gene>
<organism evidence="4 5">
    <name type="scientific">bacterium (Candidatus Blackallbacteria) CG17_big_fil_post_rev_8_21_14_2_50_48_46</name>
    <dbReference type="NCBI Taxonomy" id="2014261"/>
    <lineage>
        <taxon>Bacteria</taxon>
        <taxon>Candidatus Blackallbacteria</taxon>
    </lineage>
</organism>
<feature type="domain" description="UspA" evidence="3">
    <location>
        <begin position="1"/>
        <end position="143"/>
    </location>
</feature>
<dbReference type="GO" id="GO:0005737">
    <property type="term" value="C:cytoplasm"/>
    <property type="evidence" value="ECO:0007669"/>
    <property type="project" value="UniProtKB-SubCell"/>
</dbReference>
<evidence type="ECO:0000259" key="3">
    <source>
        <dbReference type="Pfam" id="PF00582"/>
    </source>
</evidence>
<evidence type="ECO:0000313" key="5">
    <source>
        <dbReference type="Proteomes" id="UP000231019"/>
    </source>
</evidence>
<dbReference type="CDD" id="cd00293">
    <property type="entry name" value="USP-like"/>
    <property type="match status" value="1"/>
</dbReference>
<dbReference type="InterPro" id="IPR006016">
    <property type="entry name" value="UspA"/>
</dbReference>
<comment type="caution">
    <text evidence="4">The sequence shown here is derived from an EMBL/GenBank/DDBJ whole genome shotgun (WGS) entry which is preliminary data.</text>
</comment>
<keyword evidence="2" id="KW-0963">Cytoplasm</keyword>
<dbReference type="Pfam" id="PF00582">
    <property type="entry name" value="Usp"/>
    <property type="match status" value="1"/>
</dbReference>
<comment type="subcellular location">
    <subcellularLocation>
        <location evidence="2">Cytoplasm</location>
    </subcellularLocation>
</comment>
<protein>
    <recommendedName>
        <fullName evidence="2">Universal stress protein</fullName>
    </recommendedName>
</protein>